<dbReference type="InterPro" id="IPR000326">
    <property type="entry name" value="PAP2/HPO"/>
</dbReference>
<keyword evidence="1" id="KW-1133">Transmembrane helix</keyword>
<keyword evidence="1" id="KW-0812">Transmembrane</keyword>
<protein>
    <submittedName>
        <fullName evidence="3">Phosphatase PAP2 family protein</fullName>
    </submittedName>
</protein>
<sequence>MLEKIAEWDRNIFIYLNSLGIEDYDVFWSIVTNISSWTPLFVLFFILIWIKYPKKEAIFMSLTVLVLVGFILGITDLTKEFVARLRPNNNEEINTVIRILRSPTGYSFFSGHASSSFSITTLVFLFLRPKYKWVWVFYIWPLLFTFSRIYVGVHYPVDILVGAMVGTFSALLFYKLHQRFIIPYLASNRPL</sequence>
<dbReference type="SUPFAM" id="SSF48317">
    <property type="entry name" value="Acid phosphatase/Vanadium-dependent haloperoxidase"/>
    <property type="match status" value="1"/>
</dbReference>
<dbReference type="RefSeq" id="WP_354619497.1">
    <property type="nucleotide sequence ID" value="NZ_JBEWYP010000011.1"/>
</dbReference>
<feature type="transmembrane region" description="Helical" evidence="1">
    <location>
        <begin position="106"/>
        <end position="127"/>
    </location>
</feature>
<feature type="domain" description="Phosphatidic acid phosphatase type 2/haloperoxidase" evidence="2">
    <location>
        <begin position="59"/>
        <end position="174"/>
    </location>
</feature>
<dbReference type="EMBL" id="JBEWYP010000011">
    <property type="protein sequence ID" value="MET7030710.1"/>
    <property type="molecule type" value="Genomic_DNA"/>
</dbReference>
<evidence type="ECO:0000259" key="2">
    <source>
        <dbReference type="SMART" id="SM00014"/>
    </source>
</evidence>
<dbReference type="InterPro" id="IPR036938">
    <property type="entry name" value="PAP2/HPO_sf"/>
</dbReference>
<keyword evidence="1" id="KW-0472">Membrane</keyword>
<dbReference type="SMART" id="SM00014">
    <property type="entry name" value="acidPPc"/>
    <property type="match status" value="1"/>
</dbReference>
<evidence type="ECO:0000256" key="1">
    <source>
        <dbReference type="SAM" id="Phobius"/>
    </source>
</evidence>
<dbReference type="PANTHER" id="PTHR14969:SF13">
    <property type="entry name" value="AT30094P"/>
    <property type="match status" value="1"/>
</dbReference>
<evidence type="ECO:0000313" key="4">
    <source>
        <dbReference type="Proteomes" id="UP001549773"/>
    </source>
</evidence>
<dbReference type="Pfam" id="PF01569">
    <property type="entry name" value="PAP2"/>
    <property type="match status" value="1"/>
</dbReference>
<proteinExistence type="predicted"/>
<reference evidence="3 4" key="1">
    <citation type="submission" date="2024-07" db="EMBL/GenBank/DDBJ databases">
        <title>The genome sequence of type strain Sediminicola luteus GDMCC 1.2596T.</title>
        <authorList>
            <person name="Liu Y."/>
        </authorList>
    </citation>
    <scope>NUCLEOTIDE SEQUENCE [LARGE SCALE GENOMIC DNA]</scope>
    <source>
        <strain evidence="3 4">GDMCC 1.2596</strain>
    </source>
</reference>
<keyword evidence="4" id="KW-1185">Reference proteome</keyword>
<accession>A0ABV2U0R1</accession>
<evidence type="ECO:0000313" key="3">
    <source>
        <dbReference type="EMBL" id="MET7030710.1"/>
    </source>
</evidence>
<comment type="caution">
    <text evidence="3">The sequence shown here is derived from an EMBL/GenBank/DDBJ whole genome shotgun (WGS) entry which is preliminary data.</text>
</comment>
<feature type="transmembrane region" description="Helical" evidence="1">
    <location>
        <begin position="26"/>
        <end position="50"/>
    </location>
</feature>
<organism evidence="3 4">
    <name type="scientific">Sediminicola luteus</name>
    <dbReference type="NCBI Taxonomy" id="319238"/>
    <lineage>
        <taxon>Bacteria</taxon>
        <taxon>Pseudomonadati</taxon>
        <taxon>Bacteroidota</taxon>
        <taxon>Flavobacteriia</taxon>
        <taxon>Flavobacteriales</taxon>
        <taxon>Flavobacteriaceae</taxon>
        <taxon>Sediminicola</taxon>
    </lineage>
</organism>
<dbReference type="PANTHER" id="PTHR14969">
    <property type="entry name" value="SPHINGOSINE-1-PHOSPHATE PHOSPHOHYDROLASE"/>
    <property type="match status" value="1"/>
</dbReference>
<gene>
    <name evidence="3" type="ORF">ABXZ32_14980</name>
</gene>
<feature type="transmembrane region" description="Helical" evidence="1">
    <location>
        <begin position="159"/>
        <end position="176"/>
    </location>
</feature>
<dbReference type="Gene3D" id="1.20.144.10">
    <property type="entry name" value="Phosphatidic acid phosphatase type 2/haloperoxidase"/>
    <property type="match status" value="2"/>
</dbReference>
<feature type="transmembrane region" description="Helical" evidence="1">
    <location>
        <begin position="57"/>
        <end position="75"/>
    </location>
</feature>
<name>A0ABV2U0R1_9FLAO</name>
<feature type="transmembrane region" description="Helical" evidence="1">
    <location>
        <begin position="134"/>
        <end position="153"/>
    </location>
</feature>
<dbReference type="Proteomes" id="UP001549773">
    <property type="component" value="Unassembled WGS sequence"/>
</dbReference>